<keyword evidence="2" id="KW-1185">Reference proteome</keyword>
<dbReference type="EMBL" id="CP133772">
    <property type="protein sequence ID" value="WYY00754.1"/>
    <property type="molecule type" value="Genomic_DNA"/>
</dbReference>
<dbReference type="KEGG" id="omr:OXIME_001337"/>
<organism evidence="1 2">
    <name type="scientific">Oxyplasma meridianum</name>
    <dbReference type="NCBI Taxonomy" id="3073602"/>
    <lineage>
        <taxon>Archaea</taxon>
        <taxon>Methanobacteriati</taxon>
        <taxon>Thermoplasmatota</taxon>
        <taxon>Thermoplasmata</taxon>
        <taxon>Thermoplasmatales</taxon>
        <taxon>Thermoplasmataceae</taxon>
        <taxon>Oxyplasma</taxon>
    </lineage>
</organism>
<proteinExistence type="predicted"/>
<sequence length="56" mass="6783">MESNNLDESMIFGIYDYLYLEYVNDKKLKEWILTLKPRVLKDKGRSKTTLWKVKNL</sequence>
<reference evidence="1 2" key="1">
    <citation type="submission" date="2023-09" db="EMBL/GenBank/DDBJ databases">
        <authorList>
            <person name="Golyshina O.V."/>
            <person name="Lunev E.A."/>
            <person name="Bargiela R."/>
            <person name="Gaines M.C."/>
            <person name="Daum B."/>
            <person name="Bale N.J."/>
            <person name="Koenen M."/>
            <person name="Sinninghe Damst J.S."/>
            <person name="Yakimov M."/>
            <person name="Golyshin P.N."/>
        </authorList>
    </citation>
    <scope>NUCLEOTIDE SEQUENCE [LARGE SCALE GENOMIC DNA]</scope>
    <source>
        <strain evidence="1 2">M1</strain>
    </source>
</reference>
<protein>
    <submittedName>
        <fullName evidence="1">Uncharacterized protein</fullName>
    </submittedName>
</protein>
<gene>
    <name evidence="1" type="ORF">OXIME_001337</name>
</gene>
<name>A0AAX4NI68_9ARCH</name>
<evidence type="ECO:0000313" key="1">
    <source>
        <dbReference type="EMBL" id="WYY00754.1"/>
    </source>
</evidence>
<dbReference type="RefSeq" id="WP_393971084.1">
    <property type="nucleotide sequence ID" value="NZ_CP133772.1"/>
</dbReference>
<evidence type="ECO:0000313" key="2">
    <source>
        <dbReference type="Proteomes" id="UP001451606"/>
    </source>
</evidence>
<accession>A0AAX4NI68</accession>
<dbReference type="GeneID" id="95968074"/>
<dbReference type="AlphaFoldDB" id="A0AAX4NI68"/>
<dbReference type="Proteomes" id="UP001451606">
    <property type="component" value="Chromosome"/>
</dbReference>